<sequence length="70" mass="7811">MSPVSSIIRTSDHSFNTRIAFPNEWASTQINLGATYSDYIKDDSPEYLEQAITAFTGGLYYSLARVIEEG</sequence>
<dbReference type="AlphaFoldDB" id="A0A9E3LS21"/>
<dbReference type="EMBL" id="JAHHHW010000028">
    <property type="protein sequence ID" value="MBW4430724.1"/>
    <property type="molecule type" value="Genomic_DNA"/>
</dbReference>
<organism evidence="1 2">
    <name type="scientific">Pelatocladus maniniholoensis HA4357-MV3</name>
    <dbReference type="NCBI Taxonomy" id="1117104"/>
    <lineage>
        <taxon>Bacteria</taxon>
        <taxon>Bacillati</taxon>
        <taxon>Cyanobacteriota</taxon>
        <taxon>Cyanophyceae</taxon>
        <taxon>Nostocales</taxon>
        <taxon>Nostocaceae</taxon>
        <taxon>Pelatocladus</taxon>
    </lineage>
</organism>
<reference evidence="1" key="1">
    <citation type="submission" date="2021-05" db="EMBL/GenBank/DDBJ databases">
        <authorList>
            <person name="Pietrasiak N."/>
            <person name="Ward R."/>
            <person name="Stajich J.E."/>
            <person name="Kurbessoian T."/>
        </authorList>
    </citation>
    <scope>NUCLEOTIDE SEQUENCE</scope>
    <source>
        <strain evidence="1">HA4357-MV3</strain>
    </source>
</reference>
<proteinExistence type="predicted"/>
<protein>
    <submittedName>
        <fullName evidence="1">Uncharacterized protein</fullName>
    </submittedName>
</protein>
<gene>
    <name evidence="1" type="ORF">KME28_02950</name>
</gene>
<evidence type="ECO:0000313" key="1">
    <source>
        <dbReference type="EMBL" id="MBW4430724.1"/>
    </source>
</evidence>
<name>A0A9E3LS21_9NOST</name>
<accession>A0A9E3LS21</accession>
<dbReference type="Proteomes" id="UP000813215">
    <property type="component" value="Unassembled WGS sequence"/>
</dbReference>
<comment type="caution">
    <text evidence="1">The sequence shown here is derived from an EMBL/GenBank/DDBJ whole genome shotgun (WGS) entry which is preliminary data.</text>
</comment>
<evidence type="ECO:0000313" key="2">
    <source>
        <dbReference type="Proteomes" id="UP000813215"/>
    </source>
</evidence>
<reference evidence="1" key="2">
    <citation type="journal article" date="2022" name="Microbiol. Resour. Announc.">
        <title>Metagenome Sequencing to Explore Phylogenomics of Terrestrial Cyanobacteria.</title>
        <authorList>
            <person name="Ward R.D."/>
            <person name="Stajich J.E."/>
            <person name="Johansen J.R."/>
            <person name="Huntemann M."/>
            <person name="Clum A."/>
            <person name="Foster B."/>
            <person name="Foster B."/>
            <person name="Roux S."/>
            <person name="Palaniappan K."/>
            <person name="Varghese N."/>
            <person name="Mukherjee S."/>
            <person name="Reddy T.B.K."/>
            <person name="Daum C."/>
            <person name="Copeland A."/>
            <person name="Chen I.A."/>
            <person name="Ivanova N.N."/>
            <person name="Kyrpides N.C."/>
            <person name="Shapiro N."/>
            <person name="Eloe-Fadrosh E.A."/>
            <person name="Pietrasiak N."/>
        </authorList>
    </citation>
    <scope>NUCLEOTIDE SEQUENCE</scope>
    <source>
        <strain evidence="1">HA4357-MV3</strain>
    </source>
</reference>